<keyword evidence="3" id="KW-1185">Reference proteome</keyword>
<evidence type="ECO:0000313" key="2">
    <source>
        <dbReference type="EMBL" id="GAA3900293.1"/>
    </source>
</evidence>
<keyword evidence="1" id="KW-1133">Transmembrane helix</keyword>
<gene>
    <name evidence="2" type="ORF">GCM10022405_27090</name>
</gene>
<sequence length="272" mass="30369">MDLALFSMMQSGGRNKVWAESMVNLEARKLVDTANSISAYHLRDGLSRLHFVQEIRDVIEQQFAVARNAKSDEECMMCVKALREESESLKEQDRQLRIQAAQLYAKVKFVQENNEIVGYVITAVHIVISGLAVAGGAMMISTMTPVGVLAGAILIVDGINGISKEIIPRLYGEQTKTEGIFADGAMETANFLGFKPETGLAFYKATTLTASVYSILGLARRPEAWRLFRWVTHDYYRKVDTMSRPKLTMKIVKYGVKAKVVFDLLTTDDDNN</sequence>
<feature type="transmembrane region" description="Helical" evidence="1">
    <location>
        <begin position="116"/>
        <end position="140"/>
    </location>
</feature>
<comment type="caution">
    <text evidence="2">The sequence shown here is derived from an EMBL/GenBank/DDBJ whole genome shotgun (WGS) entry which is preliminary data.</text>
</comment>
<dbReference type="RefSeq" id="WP_346081660.1">
    <property type="nucleotide sequence ID" value="NZ_BAABDG010000003.1"/>
</dbReference>
<dbReference type="InterPro" id="IPR025320">
    <property type="entry name" value="DUF4225"/>
</dbReference>
<dbReference type="Proteomes" id="UP001499994">
    <property type="component" value="Unassembled WGS sequence"/>
</dbReference>
<accession>A0ABP7LJQ4</accession>
<reference evidence="3" key="1">
    <citation type="journal article" date="2019" name="Int. J. Syst. Evol. Microbiol.">
        <title>The Global Catalogue of Microorganisms (GCM) 10K type strain sequencing project: providing services to taxonomists for standard genome sequencing and annotation.</title>
        <authorList>
            <consortium name="The Broad Institute Genomics Platform"/>
            <consortium name="The Broad Institute Genome Sequencing Center for Infectious Disease"/>
            <person name="Wu L."/>
            <person name="Ma J."/>
        </authorList>
    </citation>
    <scope>NUCLEOTIDE SEQUENCE [LARGE SCALE GENOMIC DNA]</scope>
    <source>
        <strain evidence="3">JCM 17201</strain>
    </source>
</reference>
<name>A0ABP7LJQ4_9GAMM</name>
<organism evidence="2 3">
    <name type="scientific">Gibbsiella dentisursi</name>
    <dbReference type="NCBI Taxonomy" id="796890"/>
    <lineage>
        <taxon>Bacteria</taxon>
        <taxon>Pseudomonadati</taxon>
        <taxon>Pseudomonadota</taxon>
        <taxon>Gammaproteobacteria</taxon>
        <taxon>Enterobacterales</taxon>
        <taxon>Yersiniaceae</taxon>
        <taxon>Gibbsiella</taxon>
    </lineage>
</organism>
<keyword evidence="1" id="KW-0472">Membrane</keyword>
<dbReference type="EMBL" id="BAABDG010000003">
    <property type="protein sequence ID" value="GAA3900293.1"/>
    <property type="molecule type" value="Genomic_DNA"/>
</dbReference>
<evidence type="ECO:0000256" key="1">
    <source>
        <dbReference type="SAM" id="Phobius"/>
    </source>
</evidence>
<evidence type="ECO:0000313" key="3">
    <source>
        <dbReference type="Proteomes" id="UP001499994"/>
    </source>
</evidence>
<keyword evidence="1" id="KW-0812">Transmembrane</keyword>
<dbReference type="Pfam" id="PF13988">
    <property type="entry name" value="DUF4225"/>
    <property type="match status" value="1"/>
</dbReference>
<proteinExistence type="predicted"/>
<protein>
    <submittedName>
        <fullName evidence="2">DUF4225 domain-containing protein</fullName>
    </submittedName>
</protein>